<feature type="transmembrane region" description="Helical" evidence="6">
    <location>
        <begin position="278"/>
        <end position="296"/>
    </location>
</feature>
<gene>
    <name evidence="10" type="ORF">BBI17_002066</name>
    <name evidence="11" type="ORF">BBO99_00002159</name>
    <name evidence="8" type="ORF">JM16_001147</name>
    <name evidence="9" type="ORF">JM18_001585</name>
</gene>
<dbReference type="GO" id="GO:0016020">
    <property type="term" value="C:membrane"/>
    <property type="evidence" value="ECO:0007669"/>
    <property type="project" value="UniProtKB-SubCell"/>
</dbReference>
<dbReference type="STRING" id="325452.A0A3R7K284"/>
<name>A0A3R7K284_9STRA</name>
<feature type="region of interest" description="Disordered" evidence="5">
    <location>
        <begin position="625"/>
        <end position="656"/>
    </location>
</feature>
<dbReference type="EMBL" id="MBDN02000034">
    <property type="protein sequence ID" value="RLN83412.1"/>
    <property type="molecule type" value="Genomic_DNA"/>
</dbReference>
<keyword evidence="12" id="KW-1185">Reference proteome</keyword>
<dbReference type="PANTHER" id="PTHR43310:SF1">
    <property type="entry name" value="SULFATE TRANSPORTER YBAR-RELATED"/>
    <property type="match status" value="1"/>
</dbReference>
<dbReference type="InterPro" id="IPR058548">
    <property type="entry name" value="MlaB-like_STAS"/>
</dbReference>
<dbReference type="InterPro" id="IPR052706">
    <property type="entry name" value="Membrane-Transporter-like"/>
</dbReference>
<dbReference type="Gene3D" id="3.30.750.24">
    <property type="entry name" value="STAS domain"/>
    <property type="match status" value="1"/>
</dbReference>
<evidence type="ECO:0000256" key="2">
    <source>
        <dbReference type="ARBA" id="ARBA00022692"/>
    </source>
</evidence>
<evidence type="ECO:0000313" key="13">
    <source>
        <dbReference type="Proteomes" id="UP000285883"/>
    </source>
</evidence>
<dbReference type="SUPFAM" id="SSF52091">
    <property type="entry name" value="SpoIIaa-like"/>
    <property type="match status" value="1"/>
</dbReference>
<dbReference type="PANTHER" id="PTHR43310">
    <property type="entry name" value="SULFATE TRANSPORTER YBAR-RELATED"/>
    <property type="match status" value="1"/>
</dbReference>
<comment type="caution">
    <text evidence="11">The sequence shown here is derived from an EMBL/GenBank/DDBJ whole genome shotgun (WGS) entry which is preliminary data.</text>
</comment>
<evidence type="ECO:0000313" key="8">
    <source>
        <dbReference type="EMBL" id="KAG2530848.1"/>
    </source>
</evidence>
<evidence type="ECO:0000313" key="10">
    <source>
        <dbReference type="EMBL" id="RLM95697.1"/>
    </source>
</evidence>
<evidence type="ECO:0000259" key="7">
    <source>
        <dbReference type="PROSITE" id="PS50801"/>
    </source>
</evidence>
<protein>
    <recommendedName>
        <fullName evidence="7">STAS domain-containing protein</fullName>
    </recommendedName>
</protein>
<dbReference type="AlphaFoldDB" id="A0A3R7K284"/>
<dbReference type="InterPro" id="IPR002645">
    <property type="entry name" value="STAS_dom"/>
</dbReference>
<evidence type="ECO:0000313" key="9">
    <source>
        <dbReference type="EMBL" id="KAG2531080.1"/>
    </source>
</evidence>
<feature type="transmembrane region" description="Helical" evidence="6">
    <location>
        <begin position="302"/>
        <end position="323"/>
    </location>
</feature>
<feature type="transmembrane region" description="Helical" evidence="6">
    <location>
        <begin position="151"/>
        <end position="178"/>
    </location>
</feature>
<keyword evidence="4 6" id="KW-0472">Membrane</keyword>
<evidence type="ECO:0000256" key="4">
    <source>
        <dbReference type="ARBA" id="ARBA00023136"/>
    </source>
</evidence>
<comment type="subcellular location">
    <subcellularLocation>
        <location evidence="1">Membrane</location>
        <topology evidence="1">Multi-pass membrane protein</topology>
    </subcellularLocation>
</comment>
<evidence type="ECO:0000256" key="6">
    <source>
        <dbReference type="SAM" id="Phobius"/>
    </source>
</evidence>
<evidence type="ECO:0000313" key="11">
    <source>
        <dbReference type="EMBL" id="RLN83412.1"/>
    </source>
</evidence>
<dbReference type="InterPro" id="IPR036513">
    <property type="entry name" value="STAS_dom_sf"/>
</dbReference>
<feature type="domain" description="STAS" evidence="7">
    <location>
        <begin position="507"/>
        <end position="592"/>
    </location>
</feature>
<keyword evidence="2 6" id="KW-0812">Transmembrane</keyword>
<dbReference type="Pfam" id="PF00916">
    <property type="entry name" value="Sulfate_transp"/>
    <property type="match status" value="1"/>
</dbReference>
<dbReference type="EMBL" id="MAYM02002380">
    <property type="protein sequence ID" value="RLM95697.1"/>
    <property type="molecule type" value="Genomic_DNA"/>
</dbReference>
<feature type="transmembrane region" description="Helical" evidence="6">
    <location>
        <begin position="225"/>
        <end position="244"/>
    </location>
</feature>
<feature type="transmembrane region" description="Helical" evidence="6">
    <location>
        <begin position="416"/>
        <end position="437"/>
    </location>
</feature>
<reference evidence="12 13" key="2">
    <citation type="submission" date="2018-07" db="EMBL/GenBank/DDBJ databases">
        <title>Genome sequencing of oomycete isolates from Chile give support for New Zealand origin for Phytophthora kernoviae and make available the first Nothophytophthora sp. genome.</title>
        <authorList>
            <person name="Studholme D.J."/>
            <person name="Sanfuentes E."/>
            <person name="Panda P."/>
            <person name="Hill R."/>
            <person name="Sambles C."/>
            <person name="Grant M."/>
            <person name="Williams N.M."/>
            <person name="Mcdougal R.L."/>
        </authorList>
    </citation>
    <scope>NUCLEOTIDE SEQUENCE [LARGE SCALE GENOMIC DNA]</scope>
    <source>
        <strain evidence="10">Chile2</strain>
        <strain evidence="11">Chile4</strain>
    </source>
</reference>
<dbReference type="Proteomes" id="UP000285883">
    <property type="component" value="Unassembled WGS sequence"/>
</dbReference>
<evidence type="ECO:0000256" key="1">
    <source>
        <dbReference type="ARBA" id="ARBA00004141"/>
    </source>
</evidence>
<dbReference type="EMBL" id="JPWV03000016">
    <property type="protein sequence ID" value="KAG2530848.1"/>
    <property type="molecule type" value="Genomic_DNA"/>
</dbReference>
<dbReference type="Proteomes" id="UP000785171">
    <property type="component" value="Unassembled WGS sequence"/>
</dbReference>
<accession>A0A3R7K284</accession>
<feature type="transmembrane region" description="Helical" evidence="6">
    <location>
        <begin position="199"/>
        <end position="219"/>
    </location>
</feature>
<dbReference type="InterPro" id="IPR011547">
    <property type="entry name" value="SLC26A/SulP_dom"/>
</dbReference>
<dbReference type="Proteomes" id="UP000285624">
    <property type="component" value="Unassembled WGS sequence"/>
</dbReference>
<reference evidence="8" key="1">
    <citation type="journal article" date="2015" name="Genom Data">
        <title>Genome sequences of six Phytophthora species associated with forests in New Zealand.</title>
        <authorList>
            <person name="Studholme D.J."/>
            <person name="McDougal R.L."/>
            <person name="Sambles C."/>
            <person name="Hansen E."/>
            <person name="Hardy G."/>
            <person name="Grant M."/>
            <person name="Ganley R.J."/>
            <person name="Williams N.M."/>
        </authorList>
    </citation>
    <scope>NUCLEOTIDE SEQUENCE</scope>
    <source>
        <strain evidence="8">NZFS 2646</strain>
        <strain evidence="9">NZFS 3630</strain>
    </source>
</reference>
<evidence type="ECO:0000313" key="12">
    <source>
        <dbReference type="Proteomes" id="UP000285624"/>
    </source>
</evidence>
<feature type="transmembrane region" description="Helical" evidence="6">
    <location>
        <begin position="449"/>
        <end position="477"/>
    </location>
</feature>
<evidence type="ECO:0000256" key="5">
    <source>
        <dbReference type="SAM" id="MobiDB-lite"/>
    </source>
</evidence>
<organism evidence="11 12">
    <name type="scientific">Phytophthora kernoviae</name>
    <dbReference type="NCBI Taxonomy" id="325452"/>
    <lineage>
        <taxon>Eukaryota</taxon>
        <taxon>Sar</taxon>
        <taxon>Stramenopiles</taxon>
        <taxon>Oomycota</taxon>
        <taxon>Peronosporomycetes</taxon>
        <taxon>Peronosporales</taxon>
        <taxon>Peronosporaceae</taxon>
        <taxon>Phytophthora</taxon>
    </lineage>
</organism>
<dbReference type="PROSITE" id="PS50801">
    <property type="entry name" value="STAS"/>
    <property type="match status" value="1"/>
</dbReference>
<feature type="compositionally biased region" description="Polar residues" evidence="5">
    <location>
        <begin position="629"/>
        <end position="650"/>
    </location>
</feature>
<evidence type="ECO:0000256" key="3">
    <source>
        <dbReference type="ARBA" id="ARBA00022989"/>
    </source>
</evidence>
<dbReference type="Pfam" id="PF13466">
    <property type="entry name" value="STAS_2"/>
    <property type="match status" value="1"/>
</dbReference>
<reference evidence="8" key="3">
    <citation type="submission" date="2020-06" db="EMBL/GenBank/DDBJ databases">
        <authorList>
            <person name="Studholme D.J."/>
        </authorList>
    </citation>
    <scope>NUCLEOTIDE SEQUENCE</scope>
    <source>
        <strain evidence="8">NZFS 2646</strain>
        <strain evidence="9">NZFS 3630</strain>
    </source>
</reference>
<proteinExistence type="predicted"/>
<dbReference type="EMBL" id="JPWU03000022">
    <property type="protein sequence ID" value="KAG2531080.1"/>
    <property type="molecule type" value="Genomic_DNA"/>
</dbReference>
<keyword evidence="3 6" id="KW-1133">Transmembrane helix</keyword>
<dbReference type="Proteomes" id="UP000792063">
    <property type="component" value="Unassembled WGS sequence"/>
</dbReference>
<sequence>MVSSQIDEHGPSDVEQGLNPRISGASAGSIYFPPANGTTTGTKSSAYTALEANDTKRSVKDHFDESVGQGLRRIVRTVKRRALLPHVPAGEMTDKLRKDVKTSTCFYWQNLLIFQREMLCGVAAMLLMIPETVAFSYAANLDPLNGLYATGFLAVSVSLFGGVPATVAGAAGAVAMVMPPITSGTGTLAYLTYEERLQHLFVAVTIAGILELLFGILGLSKLFSMIPRTAHIGFLNGLALMMFISQKTTIEVCANDMMQFGECEIAGDLKWMSASSPTTWVTIALVLVTMLIMHYFPRTPCIGHLIPPTLVAAVIGVGFEFGINRPLLGYDVRTIGDTSPLDGGLPTFAIPKFGDVQDWGVVLSTAASIMAVGLFESLMTLQSVVDLKKEQLSQTATRKECIAQGIGNVFAVIEKVPVACLTGILFVIVIHTFYWPSLKLIFRVKVTDAIAIILVTVLAAAMNLAIAVIVGVIWQALVNGWQSGRLLTFRTGMEVVPVVNAGDRTANQELLTNHEEAKVYYIKGQLLFSSVAAFREFFDVAHDPQVVILDMHDCVFADFSAAAALREAAMRYRDAGKTLVTRNLDPQSLDMLHHDFGWDSVDHIQVATPGTATNGDEIKGAKERVASYSRGSQGSMHQLQILSPCESSTPYRPAAP</sequence>